<dbReference type="InterPro" id="IPR041583">
    <property type="entry name" value="TetR_C_31"/>
</dbReference>
<feature type="DNA-binding region" description="H-T-H motif" evidence="4">
    <location>
        <begin position="37"/>
        <end position="56"/>
    </location>
</feature>
<evidence type="ECO:0000259" key="5">
    <source>
        <dbReference type="PROSITE" id="PS50977"/>
    </source>
</evidence>
<accession>A0ABP8VYQ1</accession>
<dbReference type="EMBL" id="BAABIC010000001">
    <property type="protein sequence ID" value="GAA4673874.1"/>
    <property type="molecule type" value="Genomic_DNA"/>
</dbReference>
<dbReference type="Gene3D" id="1.10.357.10">
    <property type="entry name" value="Tetracycline Repressor, domain 2"/>
    <property type="match status" value="1"/>
</dbReference>
<protein>
    <recommendedName>
        <fullName evidence="5">HTH tetR-type domain-containing protein</fullName>
    </recommendedName>
</protein>
<dbReference type="RefSeq" id="WP_345377674.1">
    <property type="nucleotide sequence ID" value="NZ_BAABIC010000001.1"/>
</dbReference>
<dbReference type="PANTHER" id="PTHR30055:SF234">
    <property type="entry name" value="HTH-TYPE TRANSCRIPTIONAL REGULATOR BETI"/>
    <property type="match status" value="1"/>
</dbReference>
<feature type="domain" description="HTH tetR-type" evidence="5">
    <location>
        <begin position="14"/>
        <end position="74"/>
    </location>
</feature>
<evidence type="ECO:0000256" key="2">
    <source>
        <dbReference type="ARBA" id="ARBA00023125"/>
    </source>
</evidence>
<evidence type="ECO:0000313" key="6">
    <source>
        <dbReference type="EMBL" id="GAA4673874.1"/>
    </source>
</evidence>
<evidence type="ECO:0000313" key="7">
    <source>
        <dbReference type="Proteomes" id="UP001500325"/>
    </source>
</evidence>
<reference evidence="7" key="1">
    <citation type="journal article" date="2019" name="Int. J. Syst. Evol. Microbiol.">
        <title>The Global Catalogue of Microorganisms (GCM) 10K type strain sequencing project: providing services to taxonomists for standard genome sequencing and annotation.</title>
        <authorList>
            <consortium name="The Broad Institute Genomics Platform"/>
            <consortium name="The Broad Institute Genome Sequencing Center for Infectious Disease"/>
            <person name="Wu L."/>
            <person name="Ma J."/>
        </authorList>
    </citation>
    <scope>NUCLEOTIDE SEQUENCE [LARGE SCALE GENOMIC DNA]</scope>
    <source>
        <strain evidence="7">JCM 18055</strain>
    </source>
</reference>
<keyword evidence="1" id="KW-0805">Transcription regulation</keyword>
<comment type="caution">
    <text evidence="6">The sequence shown here is derived from an EMBL/GenBank/DDBJ whole genome shotgun (WGS) entry which is preliminary data.</text>
</comment>
<sequence>MPPEITDGRLRKGAARRRALLDAALRLVGRSGVAAVTQRAVAAEAGLPPSAVLYYFASVDELLVTGLREVNDRYVEDLSTVESADDLAGLLAAYSAQARLLTIAEYDLYLLAARRPDLRDELERWDRALDDLARRLCPDRAELLAAAVNGLYLRAATSGIDRATVVRVLEAAGL</sequence>
<dbReference type="Pfam" id="PF17940">
    <property type="entry name" value="TetR_C_31"/>
    <property type="match status" value="1"/>
</dbReference>
<organism evidence="6 7">
    <name type="scientific">Pseudonocardia yuanmonensis</name>
    <dbReference type="NCBI Taxonomy" id="1095914"/>
    <lineage>
        <taxon>Bacteria</taxon>
        <taxon>Bacillati</taxon>
        <taxon>Actinomycetota</taxon>
        <taxon>Actinomycetes</taxon>
        <taxon>Pseudonocardiales</taxon>
        <taxon>Pseudonocardiaceae</taxon>
        <taxon>Pseudonocardia</taxon>
    </lineage>
</organism>
<gene>
    <name evidence="6" type="ORF">GCM10023215_01720</name>
</gene>
<dbReference type="InterPro" id="IPR050109">
    <property type="entry name" value="HTH-type_TetR-like_transc_reg"/>
</dbReference>
<keyword evidence="3" id="KW-0804">Transcription</keyword>
<keyword evidence="2 4" id="KW-0238">DNA-binding</keyword>
<evidence type="ECO:0000256" key="3">
    <source>
        <dbReference type="ARBA" id="ARBA00023163"/>
    </source>
</evidence>
<dbReference type="PRINTS" id="PR00455">
    <property type="entry name" value="HTHTETR"/>
</dbReference>
<dbReference type="InterPro" id="IPR009057">
    <property type="entry name" value="Homeodomain-like_sf"/>
</dbReference>
<dbReference type="InterPro" id="IPR001647">
    <property type="entry name" value="HTH_TetR"/>
</dbReference>
<dbReference type="SUPFAM" id="SSF46689">
    <property type="entry name" value="Homeodomain-like"/>
    <property type="match status" value="1"/>
</dbReference>
<keyword evidence="7" id="KW-1185">Reference proteome</keyword>
<dbReference type="Pfam" id="PF00440">
    <property type="entry name" value="TetR_N"/>
    <property type="match status" value="1"/>
</dbReference>
<name>A0ABP8VYQ1_9PSEU</name>
<proteinExistence type="predicted"/>
<dbReference type="PANTHER" id="PTHR30055">
    <property type="entry name" value="HTH-TYPE TRANSCRIPTIONAL REGULATOR RUTR"/>
    <property type="match status" value="1"/>
</dbReference>
<evidence type="ECO:0000256" key="4">
    <source>
        <dbReference type="PROSITE-ProRule" id="PRU00335"/>
    </source>
</evidence>
<evidence type="ECO:0000256" key="1">
    <source>
        <dbReference type="ARBA" id="ARBA00023015"/>
    </source>
</evidence>
<dbReference type="PROSITE" id="PS50977">
    <property type="entry name" value="HTH_TETR_2"/>
    <property type="match status" value="1"/>
</dbReference>
<dbReference type="Proteomes" id="UP001500325">
    <property type="component" value="Unassembled WGS sequence"/>
</dbReference>